<dbReference type="Gene3D" id="3.90.180.10">
    <property type="entry name" value="Medium-chain alcohol dehydrogenases, catalytic domain"/>
    <property type="match status" value="1"/>
</dbReference>
<dbReference type="InterPro" id="IPR020843">
    <property type="entry name" value="ER"/>
</dbReference>
<dbReference type="SUPFAM" id="SSF51735">
    <property type="entry name" value="NAD(P)-binding Rossmann-fold domains"/>
    <property type="match status" value="1"/>
</dbReference>
<keyword evidence="3" id="KW-0560">Oxidoreductase</keyword>
<dbReference type="RefSeq" id="WP_136381038.1">
    <property type="nucleotide sequence ID" value="NZ_SLUB01000045.1"/>
</dbReference>
<protein>
    <submittedName>
        <fullName evidence="6">Sorbitol dehydrogenase</fullName>
    </submittedName>
</protein>
<sequence>MLELYVKKPFELELREVESIESPKKGEVKIRVSYGGICGSDLSLLQGKFAHGKYPIRPGHELVGTIIECGEASDYEVGTRVVILPNTYCEECEMCRSGRTNICRNKKSLGINMDGGFSEEYVISTKLILPIPDDLSDEKAVLIEPFAVVVSGFNKVTIKKGHDVAVVGSGSIGMLAAALARHLGANVTAIDINPKKLEMVKKIGDIRTLNPQEITEDDRFDIVIEAAGVKASVEHSFQILKPGGSMLALGIAPEVTIPFTQLVRNDQSIHGSIIYNFPDDYLKTIEYLRSPDLNVAPIVSKVVPLADYQQAYDNALSEDFGKILIKF</sequence>
<evidence type="ECO:0000256" key="2">
    <source>
        <dbReference type="ARBA" id="ARBA00022833"/>
    </source>
</evidence>
<dbReference type="Pfam" id="PF08240">
    <property type="entry name" value="ADH_N"/>
    <property type="match status" value="1"/>
</dbReference>
<dbReference type="Proteomes" id="UP000306477">
    <property type="component" value="Unassembled WGS sequence"/>
</dbReference>
<dbReference type="SUPFAM" id="SSF50129">
    <property type="entry name" value="GroES-like"/>
    <property type="match status" value="1"/>
</dbReference>
<dbReference type="InterPro" id="IPR036291">
    <property type="entry name" value="NAD(P)-bd_dom_sf"/>
</dbReference>
<dbReference type="PANTHER" id="PTHR43401">
    <property type="entry name" value="L-THREONINE 3-DEHYDROGENASE"/>
    <property type="match status" value="1"/>
</dbReference>
<accession>A0A4S3PN14</accession>
<dbReference type="GO" id="GO:0016491">
    <property type="term" value="F:oxidoreductase activity"/>
    <property type="evidence" value="ECO:0007669"/>
    <property type="project" value="UniProtKB-KW"/>
</dbReference>
<comment type="similarity">
    <text evidence="4">Belongs to the zinc-containing alcohol dehydrogenase family.</text>
</comment>
<name>A0A4S3PN14_9BACI</name>
<dbReference type="Pfam" id="PF00107">
    <property type="entry name" value="ADH_zinc_N"/>
    <property type="match status" value="1"/>
</dbReference>
<organism evidence="6 7">
    <name type="scientific">Bacillus timonensis</name>
    <dbReference type="NCBI Taxonomy" id="1033734"/>
    <lineage>
        <taxon>Bacteria</taxon>
        <taxon>Bacillati</taxon>
        <taxon>Bacillota</taxon>
        <taxon>Bacilli</taxon>
        <taxon>Bacillales</taxon>
        <taxon>Bacillaceae</taxon>
        <taxon>Bacillus</taxon>
    </lineage>
</organism>
<dbReference type="OrthoDB" id="9770238at2"/>
<keyword evidence="2 4" id="KW-0862">Zinc</keyword>
<dbReference type="GO" id="GO:0008270">
    <property type="term" value="F:zinc ion binding"/>
    <property type="evidence" value="ECO:0007669"/>
    <property type="project" value="InterPro"/>
</dbReference>
<dbReference type="PANTHER" id="PTHR43401:SF2">
    <property type="entry name" value="L-THREONINE 3-DEHYDROGENASE"/>
    <property type="match status" value="1"/>
</dbReference>
<reference evidence="6 7" key="1">
    <citation type="journal article" date="2019" name="Indoor Air">
        <title>Impacts of indoor surface finishes on bacterial viability.</title>
        <authorList>
            <person name="Hu J."/>
            <person name="Maamar S.B."/>
            <person name="Glawe A.J."/>
            <person name="Gottel N."/>
            <person name="Gilbert J.A."/>
            <person name="Hartmann E.M."/>
        </authorList>
    </citation>
    <scope>NUCLEOTIDE SEQUENCE [LARGE SCALE GENOMIC DNA]</scope>
    <source>
        <strain evidence="6 7">AF060A6</strain>
    </source>
</reference>
<dbReference type="AlphaFoldDB" id="A0A4S3PN14"/>
<feature type="domain" description="Enoyl reductase (ER)" evidence="5">
    <location>
        <begin position="11"/>
        <end position="325"/>
    </location>
</feature>
<proteinExistence type="inferred from homology"/>
<evidence type="ECO:0000256" key="3">
    <source>
        <dbReference type="ARBA" id="ARBA00023002"/>
    </source>
</evidence>
<dbReference type="InterPro" id="IPR050129">
    <property type="entry name" value="Zn_alcohol_dh"/>
</dbReference>
<gene>
    <name evidence="6" type="ORF">E1I69_18460</name>
</gene>
<evidence type="ECO:0000256" key="1">
    <source>
        <dbReference type="ARBA" id="ARBA00022723"/>
    </source>
</evidence>
<dbReference type="InterPro" id="IPR013149">
    <property type="entry name" value="ADH-like_C"/>
</dbReference>
<keyword evidence="7" id="KW-1185">Reference proteome</keyword>
<evidence type="ECO:0000313" key="7">
    <source>
        <dbReference type="Proteomes" id="UP000306477"/>
    </source>
</evidence>
<dbReference type="PROSITE" id="PS00059">
    <property type="entry name" value="ADH_ZINC"/>
    <property type="match status" value="1"/>
</dbReference>
<comment type="cofactor">
    <cofactor evidence="4">
        <name>Zn(2+)</name>
        <dbReference type="ChEBI" id="CHEBI:29105"/>
    </cofactor>
</comment>
<evidence type="ECO:0000313" key="6">
    <source>
        <dbReference type="EMBL" id="THE10505.1"/>
    </source>
</evidence>
<evidence type="ECO:0000256" key="4">
    <source>
        <dbReference type="RuleBase" id="RU361277"/>
    </source>
</evidence>
<dbReference type="InterPro" id="IPR011032">
    <property type="entry name" value="GroES-like_sf"/>
</dbReference>
<keyword evidence="1 4" id="KW-0479">Metal-binding</keyword>
<evidence type="ECO:0000259" key="5">
    <source>
        <dbReference type="SMART" id="SM00829"/>
    </source>
</evidence>
<comment type="caution">
    <text evidence="6">The sequence shown here is derived from an EMBL/GenBank/DDBJ whole genome shotgun (WGS) entry which is preliminary data.</text>
</comment>
<dbReference type="EMBL" id="SLUB01000045">
    <property type="protein sequence ID" value="THE10505.1"/>
    <property type="molecule type" value="Genomic_DNA"/>
</dbReference>
<dbReference type="Gene3D" id="3.40.50.720">
    <property type="entry name" value="NAD(P)-binding Rossmann-like Domain"/>
    <property type="match status" value="1"/>
</dbReference>
<dbReference type="SMART" id="SM00829">
    <property type="entry name" value="PKS_ER"/>
    <property type="match status" value="1"/>
</dbReference>
<dbReference type="InterPro" id="IPR002328">
    <property type="entry name" value="ADH_Zn_CS"/>
</dbReference>
<dbReference type="InterPro" id="IPR013154">
    <property type="entry name" value="ADH-like_N"/>
</dbReference>